<proteinExistence type="predicted"/>
<protein>
    <submittedName>
        <fullName evidence="2">Uncharacterized protein</fullName>
    </submittedName>
</protein>
<accession>A0A3P7NPE2</accession>
<evidence type="ECO:0000313" key="3">
    <source>
        <dbReference type="Proteomes" id="UP000271087"/>
    </source>
</evidence>
<name>A0A3P7NPE2_ONCOC</name>
<evidence type="ECO:0000256" key="1">
    <source>
        <dbReference type="SAM" id="MobiDB-lite"/>
    </source>
</evidence>
<dbReference type="AlphaFoldDB" id="A0A3P7NPE2"/>
<feature type="compositionally biased region" description="Basic and acidic residues" evidence="1">
    <location>
        <begin position="1"/>
        <end position="28"/>
    </location>
</feature>
<reference evidence="2 3" key="1">
    <citation type="submission" date="2018-08" db="EMBL/GenBank/DDBJ databases">
        <authorList>
            <person name="Laetsch R D."/>
            <person name="Stevens L."/>
            <person name="Kumar S."/>
            <person name="Blaxter L. M."/>
        </authorList>
    </citation>
    <scope>NUCLEOTIDE SEQUENCE [LARGE SCALE GENOMIC DNA]</scope>
</reference>
<keyword evidence="3" id="KW-1185">Reference proteome</keyword>
<evidence type="ECO:0000313" key="2">
    <source>
        <dbReference type="EMBL" id="VDN07336.1"/>
    </source>
</evidence>
<gene>
    <name evidence="2" type="ORF">NOO_LOCUS13925</name>
</gene>
<organism evidence="2 3">
    <name type="scientific">Onchocerca ochengi</name>
    <name type="common">Filarial nematode worm</name>
    <dbReference type="NCBI Taxonomy" id="42157"/>
    <lineage>
        <taxon>Eukaryota</taxon>
        <taxon>Metazoa</taxon>
        <taxon>Ecdysozoa</taxon>
        <taxon>Nematoda</taxon>
        <taxon>Chromadorea</taxon>
        <taxon>Rhabditida</taxon>
        <taxon>Spirurina</taxon>
        <taxon>Spiruromorpha</taxon>
        <taxon>Filarioidea</taxon>
        <taxon>Onchocercidae</taxon>
        <taxon>Onchocerca</taxon>
    </lineage>
</organism>
<sequence>MGPVEEEKKGKRLRPEHLVEDSTEEPKHAPRPGQLPLCLSRAGSPGTG</sequence>
<feature type="region of interest" description="Disordered" evidence="1">
    <location>
        <begin position="1"/>
        <end position="48"/>
    </location>
</feature>
<feature type="non-terminal residue" evidence="2">
    <location>
        <position position="48"/>
    </location>
</feature>
<dbReference type="Proteomes" id="UP000271087">
    <property type="component" value="Unassembled WGS sequence"/>
</dbReference>
<dbReference type="EMBL" id="UYRW01021448">
    <property type="protein sequence ID" value="VDN07336.1"/>
    <property type="molecule type" value="Genomic_DNA"/>
</dbReference>